<reference evidence="2 3" key="1">
    <citation type="journal article" date="2022" name="Nat. Genet.">
        <title>Improved pea reference genome and pan-genome highlight genomic features and evolutionary characteristics.</title>
        <authorList>
            <person name="Yang T."/>
            <person name="Liu R."/>
            <person name="Luo Y."/>
            <person name="Hu S."/>
            <person name="Wang D."/>
            <person name="Wang C."/>
            <person name="Pandey M.K."/>
            <person name="Ge S."/>
            <person name="Xu Q."/>
            <person name="Li N."/>
            <person name="Li G."/>
            <person name="Huang Y."/>
            <person name="Saxena R.K."/>
            <person name="Ji Y."/>
            <person name="Li M."/>
            <person name="Yan X."/>
            <person name="He Y."/>
            <person name="Liu Y."/>
            <person name="Wang X."/>
            <person name="Xiang C."/>
            <person name="Varshney R.K."/>
            <person name="Ding H."/>
            <person name="Gao S."/>
            <person name="Zong X."/>
        </authorList>
    </citation>
    <scope>NUCLEOTIDE SEQUENCE [LARGE SCALE GENOMIC DNA]</scope>
    <source>
        <strain evidence="2 3">cv. Zhongwan 6</strain>
    </source>
</reference>
<accession>A0A9D4X2I5</accession>
<proteinExistence type="predicted"/>
<feature type="compositionally biased region" description="Polar residues" evidence="1">
    <location>
        <begin position="1"/>
        <end position="10"/>
    </location>
</feature>
<dbReference type="AlphaFoldDB" id="A0A9D4X2I5"/>
<keyword evidence="3" id="KW-1185">Reference proteome</keyword>
<evidence type="ECO:0000313" key="2">
    <source>
        <dbReference type="EMBL" id="KAI5412437.1"/>
    </source>
</evidence>
<protein>
    <submittedName>
        <fullName evidence="2">Uncharacterized protein</fullName>
    </submittedName>
</protein>
<feature type="non-terminal residue" evidence="2">
    <location>
        <position position="1"/>
    </location>
</feature>
<feature type="compositionally biased region" description="Polar residues" evidence="1">
    <location>
        <begin position="71"/>
        <end position="85"/>
    </location>
</feature>
<dbReference type="Gramene" id="Psat05G0720300-T1">
    <property type="protein sequence ID" value="KAI5412437.1"/>
    <property type="gene ID" value="KIW84_057203"/>
</dbReference>
<dbReference type="EMBL" id="JAMSHJ010000005">
    <property type="protein sequence ID" value="KAI5412437.1"/>
    <property type="molecule type" value="Genomic_DNA"/>
</dbReference>
<evidence type="ECO:0000313" key="3">
    <source>
        <dbReference type="Proteomes" id="UP001058974"/>
    </source>
</evidence>
<feature type="non-terminal residue" evidence="2">
    <location>
        <position position="122"/>
    </location>
</feature>
<comment type="caution">
    <text evidence="2">The sequence shown here is derived from an EMBL/GenBank/DDBJ whole genome shotgun (WGS) entry which is preliminary data.</text>
</comment>
<evidence type="ECO:0000256" key="1">
    <source>
        <dbReference type="SAM" id="MobiDB-lite"/>
    </source>
</evidence>
<feature type="compositionally biased region" description="Polar residues" evidence="1">
    <location>
        <begin position="32"/>
        <end position="43"/>
    </location>
</feature>
<gene>
    <name evidence="2" type="ORF">KIW84_057203</name>
</gene>
<sequence length="122" mass="13195">QPFAQHQTPMPSHLRPQGPPVHSFSKHAYPQSKGNNTALSQNVVGRPSIPNHAGHVPPFAHSANTIPVRPGNQNMLVGTNNQVQSRAPEPIERQGDVTEQQTDSASGKLGKNVSKSEKETRL</sequence>
<dbReference type="Proteomes" id="UP001058974">
    <property type="component" value="Chromosome 5"/>
</dbReference>
<name>A0A9D4X2I5_PEA</name>
<feature type="region of interest" description="Disordered" evidence="1">
    <location>
        <begin position="1"/>
        <end position="122"/>
    </location>
</feature>
<organism evidence="2 3">
    <name type="scientific">Pisum sativum</name>
    <name type="common">Garden pea</name>
    <name type="synonym">Lathyrus oleraceus</name>
    <dbReference type="NCBI Taxonomy" id="3888"/>
    <lineage>
        <taxon>Eukaryota</taxon>
        <taxon>Viridiplantae</taxon>
        <taxon>Streptophyta</taxon>
        <taxon>Embryophyta</taxon>
        <taxon>Tracheophyta</taxon>
        <taxon>Spermatophyta</taxon>
        <taxon>Magnoliopsida</taxon>
        <taxon>eudicotyledons</taxon>
        <taxon>Gunneridae</taxon>
        <taxon>Pentapetalae</taxon>
        <taxon>rosids</taxon>
        <taxon>fabids</taxon>
        <taxon>Fabales</taxon>
        <taxon>Fabaceae</taxon>
        <taxon>Papilionoideae</taxon>
        <taxon>50 kb inversion clade</taxon>
        <taxon>NPAAA clade</taxon>
        <taxon>Hologalegina</taxon>
        <taxon>IRL clade</taxon>
        <taxon>Fabeae</taxon>
        <taxon>Lathyrus</taxon>
    </lineage>
</organism>